<evidence type="ECO:0000259" key="1">
    <source>
        <dbReference type="Pfam" id="PF02579"/>
    </source>
</evidence>
<dbReference type="InterPro" id="IPR036105">
    <property type="entry name" value="DiNase_FeMo-co_biosyn_sf"/>
</dbReference>
<dbReference type="EMBL" id="MVDD01000005">
    <property type="protein sequence ID" value="PKQ63401.1"/>
    <property type="molecule type" value="Genomic_DNA"/>
</dbReference>
<dbReference type="AlphaFoldDB" id="A0A2N3HZC4"/>
<gene>
    <name evidence="2" type="ORF">BZG02_08420</name>
</gene>
<comment type="caution">
    <text evidence="2">The sequence shown here is derived from an EMBL/GenBank/DDBJ whole genome shotgun (WGS) entry which is preliminary data.</text>
</comment>
<name>A0A2N3HZC4_9BACT</name>
<dbReference type="SUPFAM" id="SSF53146">
    <property type="entry name" value="Nitrogenase accessory factor-like"/>
    <property type="match status" value="1"/>
</dbReference>
<organism evidence="2 3">
    <name type="scientific">Labilibaculum filiforme</name>
    <dbReference type="NCBI Taxonomy" id="1940526"/>
    <lineage>
        <taxon>Bacteria</taxon>
        <taxon>Pseudomonadati</taxon>
        <taxon>Bacteroidota</taxon>
        <taxon>Bacteroidia</taxon>
        <taxon>Marinilabiliales</taxon>
        <taxon>Marinifilaceae</taxon>
        <taxon>Labilibaculum</taxon>
    </lineage>
</organism>
<proteinExistence type="predicted"/>
<protein>
    <recommendedName>
        <fullName evidence="1">Dinitrogenase iron-molybdenum cofactor biosynthesis domain-containing protein</fullName>
    </recommendedName>
</protein>
<dbReference type="Proteomes" id="UP000233535">
    <property type="component" value="Unassembled WGS sequence"/>
</dbReference>
<dbReference type="RefSeq" id="WP_101260989.1">
    <property type="nucleotide sequence ID" value="NZ_MVDD01000005.1"/>
</dbReference>
<accession>A0A2N3HZC4</accession>
<dbReference type="Gene3D" id="3.30.420.130">
    <property type="entry name" value="Dinitrogenase iron-molybdenum cofactor biosynthesis domain"/>
    <property type="match status" value="1"/>
</dbReference>
<keyword evidence="3" id="KW-1185">Reference proteome</keyword>
<dbReference type="OrthoDB" id="1120248at2"/>
<dbReference type="InterPro" id="IPR003731">
    <property type="entry name" value="Di-Nase_FeMo-co_biosynth"/>
</dbReference>
<reference evidence="2 3" key="1">
    <citation type="journal article" date="2017" name="Front. Microbiol.">
        <title>Labilibaculum manganireducens gen. nov., sp. nov. and Labilibaculum filiforme sp. nov., Novel Bacteroidetes Isolated from Subsurface Sediments of the Baltic Sea.</title>
        <authorList>
            <person name="Vandieken V."/>
            <person name="Marshall I.P."/>
            <person name="Niemann H."/>
            <person name="Engelen B."/>
            <person name="Cypionka H."/>
        </authorList>
    </citation>
    <scope>NUCLEOTIDE SEQUENCE [LARGE SCALE GENOMIC DNA]</scope>
    <source>
        <strain evidence="2 3">59.16B</strain>
    </source>
</reference>
<feature type="domain" description="Dinitrogenase iron-molybdenum cofactor biosynthesis" evidence="1">
    <location>
        <begin position="21"/>
        <end position="99"/>
    </location>
</feature>
<dbReference type="Pfam" id="PF02579">
    <property type="entry name" value="Nitro_FeMo-Co"/>
    <property type="match status" value="1"/>
</dbReference>
<evidence type="ECO:0000313" key="3">
    <source>
        <dbReference type="Proteomes" id="UP000233535"/>
    </source>
</evidence>
<evidence type="ECO:0000313" key="2">
    <source>
        <dbReference type="EMBL" id="PKQ63401.1"/>
    </source>
</evidence>
<sequence>MNNYKIIFAFAVSRTNKFEAKHFGDVDKYLIYEYSNESFNLVSHQVNKYKNLDEKPVHGSIKKGDSIIKLLQKNHVQVLVSLQFGRNITLINKHFIPVAIHNCNSENVFQVLSKHIKWIADELEINPPEYRLFSINPGALKTTIK</sequence>